<accession>A0A1S2NFU2</accession>
<dbReference type="Gene3D" id="2.30.110.10">
    <property type="entry name" value="Electron Transport, Fmn-binding Protein, Chain A"/>
    <property type="match status" value="1"/>
</dbReference>
<dbReference type="InterPro" id="IPR012349">
    <property type="entry name" value="Split_barrel_FMN-bd"/>
</dbReference>
<dbReference type="Proteomes" id="UP000180246">
    <property type="component" value="Unassembled WGS sequence"/>
</dbReference>
<sequence>MYCAARFMQSESAPMHALVADHPLGMLVTQQGGMPDADHLPFELLVEEGVLRAHVARGNPVWRRAGQRVLVVFRGPSGYATPDRIEKAETGGRVVPTWTYNVVHVHGTLRAIDDRDWLRALVERQTDRQEAALPDPWSVDDAPPDYTARLLAAIVGIEIVIDRIEGKWKSEPPPRVATAQLA</sequence>
<protein>
    <submittedName>
        <fullName evidence="1">Putative FMN-binding domain protein</fullName>
    </submittedName>
</protein>
<name>A0A1S2NFU2_9BURK</name>
<organism evidence="1 2">
    <name type="scientific">Massilia timonae</name>
    <dbReference type="NCBI Taxonomy" id="47229"/>
    <lineage>
        <taxon>Bacteria</taxon>
        <taxon>Pseudomonadati</taxon>
        <taxon>Pseudomonadota</taxon>
        <taxon>Betaproteobacteria</taxon>
        <taxon>Burkholderiales</taxon>
        <taxon>Oxalobacteraceae</taxon>
        <taxon>Telluria group</taxon>
        <taxon>Massilia</taxon>
    </lineage>
</organism>
<dbReference type="RefSeq" id="WP_071360645.1">
    <property type="nucleotide sequence ID" value="NZ_JRYB01000001.1"/>
</dbReference>
<evidence type="ECO:0000313" key="1">
    <source>
        <dbReference type="EMBL" id="OIJ43961.1"/>
    </source>
</evidence>
<dbReference type="EMBL" id="JRYB01000001">
    <property type="protein sequence ID" value="OIJ43961.1"/>
    <property type="molecule type" value="Genomic_DNA"/>
</dbReference>
<evidence type="ECO:0000313" key="2">
    <source>
        <dbReference type="Proteomes" id="UP000180246"/>
    </source>
</evidence>
<dbReference type="PANTHER" id="PTHR35802:SF1">
    <property type="entry name" value="PROTEASE SYNTHASE AND SPORULATION PROTEIN PAI 2"/>
    <property type="match status" value="1"/>
</dbReference>
<proteinExistence type="predicted"/>
<gene>
    <name evidence="1" type="ORF">LO55_955</name>
</gene>
<dbReference type="AlphaFoldDB" id="A0A1S2NFU2"/>
<dbReference type="Pfam" id="PF04299">
    <property type="entry name" value="FMN_bind_2"/>
    <property type="match status" value="1"/>
</dbReference>
<dbReference type="PIRSF" id="PIRSF010372">
    <property type="entry name" value="PaiB"/>
    <property type="match status" value="1"/>
</dbReference>
<dbReference type="PANTHER" id="PTHR35802">
    <property type="entry name" value="PROTEASE SYNTHASE AND SPORULATION PROTEIN PAI 2"/>
    <property type="match status" value="1"/>
</dbReference>
<dbReference type="SUPFAM" id="SSF50475">
    <property type="entry name" value="FMN-binding split barrel"/>
    <property type="match status" value="1"/>
</dbReference>
<reference evidence="1 2" key="1">
    <citation type="submission" date="2014-10" db="EMBL/GenBank/DDBJ databases">
        <authorList>
            <person name="Seo M.-J."/>
            <person name="Seok Y.J."/>
            <person name="Cha I.-T."/>
        </authorList>
    </citation>
    <scope>NUCLEOTIDE SEQUENCE [LARGE SCALE GENOMIC DNA]</scope>
    <source>
        <strain evidence="1 2">NEU</strain>
    </source>
</reference>
<dbReference type="InterPro" id="IPR007396">
    <property type="entry name" value="TR_PAI2-type"/>
</dbReference>
<comment type="caution">
    <text evidence="1">The sequence shown here is derived from an EMBL/GenBank/DDBJ whole genome shotgun (WGS) entry which is preliminary data.</text>
</comment>